<dbReference type="Gene3D" id="3.90.1580.10">
    <property type="entry name" value="paralog of FGE (formylglycine-generating enzyme)"/>
    <property type="match status" value="1"/>
</dbReference>
<dbReference type="EMBL" id="PUGF01000034">
    <property type="protein sequence ID" value="PRC90840.1"/>
    <property type="molecule type" value="Genomic_DNA"/>
</dbReference>
<protein>
    <recommendedName>
        <fullName evidence="1">Sulfatase-modifying factor enzyme-like domain-containing protein</fullName>
    </recommendedName>
</protein>
<name>A0A2S9GSZ7_9BURK</name>
<reference evidence="2 3" key="1">
    <citation type="submission" date="2018-02" db="EMBL/GenBank/DDBJ databases">
        <title>Solimicrobium silvestre gen. nov., sp. nov., isolated from alpine forest soil.</title>
        <authorList>
            <person name="Margesin R."/>
            <person name="Albuquerque L."/>
            <person name="Zhang D.-C."/>
            <person name="Froufe H.J.C."/>
            <person name="Severino R."/>
            <person name="Roxo I."/>
            <person name="Egas C."/>
            <person name="Da Costa M.S."/>
        </authorList>
    </citation>
    <scope>NUCLEOTIDE SEQUENCE [LARGE SCALE GENOMIC DNA]</scope>
    <source>
        <strain evidence="2 3">S20-91</strain>
    </source>
</reference>
<comment type="caution">
    <text evidence="2">The sequence shown here is derived from an EMBL/GenBank/DDBJ whole genome shotgun (WGS) entry which is preliminary data.</text>
</comment>
<dbReference type="InterPro" id="IPR016187">
    <property type="entry name" value="CTDL_fold"/>
</dbReference>
<dbReference type="AlphaFoldDB" id="A0A2S9GSZ7"/>
<dbReference type="RefSeq" id="WP_165795068.1">
    <property type="nucleotide sequence ID" value="NZ_PUGF01000034.1"/>
</dbReference>
<keyword evidence="3" id="KW-1185">Reference proteome</keyword>
<dbReference type="Pfam" id="PF03781">
    <property type="entry name" value="FGE-sulfatase"/>
    <property type="match status" value="1"/>
</dbReference>
<sequence>MKSENRLIFFTILLSTLIYLPSLSFGEQTITERTNSTSSLIKTITALGATFRDCDDGSCPEMVIIPRGTFMMGADPDSENGLRNEGPVHRVIIGAAFAIGKTTITQGQWKALMGSNPSGFINCGDTCPVENVSWYDAQDYINKLNQKTGKQYRLPSEAEWEYACRSGVRQEYCGSDNADSVAWHSGNSGGSPHPVATKQPNRWGVYDMSGNVSEWVEDCFNTYNAPADGTTRIDKQCKFGRVIRGGEWSGIPEQTRSASRAGLQETYRFVFDGFRVVRTLP</sequence>
<dbReference type="InterPro" id="IPR051043">
    <property type="entry name" value="Sulfatase_Mod_Factor_Kinase"/>
</dbReference>
<evidence type="ECO:0000259" key="1">
    <source>
        <dbReference type="Pfam" id="PF03781"/>
    </source>
</evidence>
<feature type="domain" description="Sulfatase-modifying factor enzyme-like" evidence="1">
    <location>
        <begin position="59"/>
        <end position="278"/>
    </location>
</feature>
<dbReference type="GO" id="GO:0120147">
    <property type="term" value="F:formylglycine-generating oxidase activity"/>
    <property type="evidence" value="ECO:0007669"/>
    <property type="project" value="TreeGrafter"/>
</dbReference>
<proteinExistence type="predicted"/>
<dbReference type="Proteomes" id="UP000237839">
    <property type="component" value="Unassembled WGS sequence"/>
</dbReference>
<dbReference type="PANTHER" id="PTHR23150">
    <property type="entry name" value="SULFATASE MODIFYING FACTOR 1, 2"/>
    <property type="match status" value="1"/>
</dbReference>
<dbReference type="SUPFAM" id="SSF56436">
    <property type="entry name" value="C-type lectin-like"/>
    <property type="match status" value="1"/>
</dbReference>
<gene>
    <name evidence="2" type="ORF">S2091_4421</name>
</gene>
<dbReference type="InterPro" id="IPR005532">
    <property type="entry name" value="SUMF_dom"/>
</dbReference>
<dbReference type="InterPro" id="IPR042095">
    <property type="entry name" value="SUMF_sf"/>
</dbReference>
<organism evidence="2 3">
    <name type="scientific">Solimicrobium silvestre</name>
    <dbReference type="NCBI Taxonomy" id="2099400"/>
    <lineage>
        <taxon>Bacteria</taxon>
        <taxon>Pseudomonadati</taxon>
        <taxon>Pseudomonadota</taxon>
        <taxon>Betaproteobacteria</taxon>
        <taxon>Burkholderiales</taxon>
        <taxon>Oxalobacteraceae</taxon>
        <taxon>Solimicrobium</taxon>
    </lineage>
</organism>
<evidence type="ECO:0000313" key="3">
    <source>
        <dbReference type="Proteomes" id="UP000237839"/>
    </source>
</evidence>
<dbReference type="PANTHER" id="PTHR23150:SF19">
    <property type="entry name" value="FORMYLGLYCINE-GENERATING ENZYME"/>
    <property type="match status" value="1"/>
</dbReference>
<evidence type="ECO:0000313" key="2">
    <source>
        <dbReference type="EMBL" id="PRC90840.1"/>
    </source>
</evidence>
<accession>A0A2S9GSZ7</accession>